<feature type="domain" description="MROH2B-like HEAT-repeats" evidence="4">
    <location>
        <begin position="242"/>
        <end position="821"/>
    </location>
</feature>
<dbReference type="GO" id="GO:0005737">
    <property type="term" value="C:cytoplasm"/>
    <property type="evidence" value="ECO:0007669"/>
    <property type="project" value="TreeGrafter"/>
</dbReference>
<reference evidence="7" key="1">
    <citation type="submission" date="2020-10" db="EMBL/GenBank/DDBJ databases">
        <title>Catharus ustulatus (Swainson's thrush) genome, bCatUst1, primary haplotype v2.</title>
        <authorList>
            <person name="Delmore K."/>
            <person name="Vafadar M."/>
            <person name="Formenti G."/>
            <person name="Chow W."/>
            <person name="Pelan S."/>
            <person name="Howe K."/>
            <person name="Rhie A."/>
            <person name="Mountcastle J."/>
            <person name="Haase B."/>
            <person name="Fedrigo O."/>
            <person name="Jarvis E.D."/>
        </authorList>
    </citation>
    <scope>NUCLEOTIDE SEQUENCE [LARGE SCALE GENOMIC DNA]</scope>
</reference>
<evidence type="ECO:0000259" key="6">
    <source>
        <dbReference type="Pfam" id="PF23227"/>
    </source>
</evidence>
<dbReference type="InterPro" id="IPR056282">
    <property type="entry name" value="MROH2B-like_N_HEAT"/>
</dbReference>
<evidence type="ECO:0000256" key="2">
    <source>
        <dbReference type="SAM" id="MobiDB-lite"/>
    </source>
</evidence>
<keyword evidence="8" id="KW-1185">Reference proteome</keyword>
<dbReference type="InterPro" id="IPR055406">
    <property type="entry name" value="HEAT_Maestro"/>
</dbReference>
<dbReference type="Gene3D" id="1.25.10.10">
    <property type="entry name" value="Leucine-rich Repeat Variant"/>
    <property type="match status" value="3"/>
</dbReference>
<dbReference type="InterPro" id="IPR011989">
    <property type="entry name" value="ARM-like"/>
</dbReference>
<dbReference type="Pfam" id="PF23210">
    <property type="entry name" value="HEAT_Maestro_2"/>
    <property type="match status" value="1"/>
</dbReference>
<evidence type="ECO:0000259" key="5">
    <source>
        <dbReference type="Pfam" id="PF23221"/>
    </source>
</evidence>
<reference evidence="7" key="3">
    <citation type="submission" date="2025-09" db="UniProtKB">
        <authorList>
            <consortium name="Ensembl"/>
        </authorList>
    </citation>
    <scope>IDENTIFICATION</scope>
</reference>
<gene>
    <name evidence="7" type="primary">MROH1</name>
</gene>
<feature type="domain" description="Maestro-like HEAT-repeats" evidence="3">
    <location>
        <begin position="889"/>
        <end position="1118"/>
    </location>
</feature>
<feature type="domain" description="MROH2B-like N-terminal HEAT-repeats" evidence="5">
    <location>
        <begin position="19"/>
        <end position="238"/>
    </location>
</feature>
<dbReference type="Pfam" id="PF21047">
    <property type="entry name" value="HEAT_Maestro"/>
    <property type="match status" value="1"/>
</dbReference>
<dbReference type="Pfam" id="PF23227">
    <property type="entry name" value="HEAT_MROH2B_C"/>
    <property type="match status" value="1"/>
</dbReference>
<protein>
    <submittedName>
        <fullName evidence="7">Maestro heat like repeat family member 1</fullName>
    </submittedName>
</protein>
<dbReference type="PANTHER" id="PTHR23120:SF44">
    <property type="entry name" value="MAESTRO HEAT-LIKE REPEAT-CONTAINING PROTEIN FAMILY MEMBER 1"/>
    <property type="match status" value="1"/>
</dbReference>
<dbReference type="InterPro" id="IPR045206">
    <property type="entry name" value="Maestro_heat-like_prot"/>
</dbReference>
<dbReference type="Pfam" id="PF23221">
    <property type="entry name" value="HEAT_MROH2B_1st"/>
    <property type="match status" value="1"/>
</dbReference>
<feature type="region of interest" description="Disordered" evidence="2">
    <location>
        <begin position="1566"/>
        <end position="1600"/>
    </location>
</feature>
<dbReference type="InterPro" id="IPR016024">
    <property type="entry name" value="ARM-type_fold"/>
</dbReference>
<organism evidence="7 8">
    <name type="scientific">Catharus ustulatus</name>
    <name type="common">Russet-backed thrush</name>
    <name type="synonym">Hylocichla ustulatus</name>
    <dbReference type="NCBI Taxonomy" id="91951"/>
    <lineage>
        <taxon>Eukaryota</taxon>
        <taxon>Metazoa</taxon>
        <taxon>Chordata</taxon>
        <taxon>Craniata</taxon>
        <taxon>Vertebrata</taxon>
        <taxon>Euteleostomi</taxon>
        <taxon>Archelosauria</taxon>
        <taxon>Archosauria</taxon>
        <taxon>Dinosauria</taxon>
        <taxon>Saurischia</taxon>
        <taxon>Theropoda</taxon>
        <taxon>Coelurosauria</taxon>
        <taxon>Aves</taxon>
        <taxon>Neognathae</taxon>
        <taxon>Neoaves</taxon>
        <taxon>Telluraves</taxon>
        <taxon>Australaves</taxon>
        <taxon>Passeriformes</taxon>
        <taxon>Turdidae</taxon>
        <taxon>Catharus</taxon>
    </lineage>
</organism>
<evidence type="ECO:0000259" key="4">
    <source>
        <dbReference type="Pfam" id="PF23210"/>
    </source>
</evidence>
<evidence type="ECO:0000313" key="7">
    <source>
        <dbReference type="Ensembl" id="ENSCUSP00005009394.1"/>
    </source>
</evidence>
<evidence type="ECO:0000256" key="1">
    <source>
        <dbReference type="ARBA" id="ARBA00022737"/>
    </source>
</evidence>
<keyword evidence="1" id="KW-0677">Repeat</keyword>
<reference evidence="7" key="2">
    <citation type="submission" date="2025-08" db="UniProtKB">
        <authorList>
            <consortium name="Ensembl"/>
        </authorList>
    </citation>
    <scope>IDENTIFICATION</scope>
</reference>
<evidence type="ECO:0000313" key="8">
    <source>
        <dbReference type="Proteomes" id="UP000694563"/>
    </source>
</evidence>
<sequence length="1600" mass="178268">MDATTDKDPEVQEQIRNSLCALGDADPEEILECCGEYLRQHDKLPFPFRALILRSMESVIRNHLPELGKAAAGAVVALAAQEMTKSKEPIQEWQEAASDVLVEIGKRFLNKVMEEVLGKFQPGILPHPCVLRTFGNLALANVFGMVPFLNSILGTLLPMLGMVRTDSMKCTFCYALQRFSESIQEYLAGRDQAPDPTIRRDAFAPEMGAAFEILLQGWGQSREGQVRLAVLEALGPMSSLIPEEKLEEQIPKLLPGILSLYKKHPEPFPISKSLCQILESSVAIGSRSLEAQLESLLATLLTQICAPADPNVPTSAKNHTELLRCFSVLACAFPERLLPFLAPKLESGSERTRAGALLVLRHLLNSAPSQMEMKKSFIISSLRLPLQDNNNKVKRALVQLISALAHHGYLEQPGAEALLEFLVRQCCLQDGPPGIPEENSEDPTNENVRSISVSTLLLLSTTVPRMGPVLWPFLLEFLIPAQFSPALTPLCRSLTFLAGKIREEEPENEAWSRSEQCGKSQKWSQKAVSSQPFLGSGRGAAALRLLGALRIHPHLENRWEKEIPQLLEHLEAHSFSQFLRESLESIPDKSWICPLVSEMFRQLRASDGSRAEKNFLYRSMGTALGSCPSKELVRKQLQELLENARYQDEAEREGLASCFGICARDHLEETLEKLEEFVKSDVFKKSLGLFSIFKERSEGELEKLRSGLVLCYGRVAEAAPPELLHSRLESQILKNLLQHGHTKVRFRDFLGIWGNFWGILKEFLGNFLGNLSLARSISMISRAIARKAELVALMVEFLRAEPPDALRTRLRQQALSTCSHLLYPWEFWEFPFPDFPRGIPGFFFQDLFEDALGSLQELLQGLLRRRLSPHGLQEIFAHLGSWIKSPREQERERALGISKSLLEFFLENLHVSSITPFYNLSSLLALLAPRCSDGIPKIRADSVDCVRSLLRIQLCYEGFSRDHQDELLEGLELLKEGLENPDFSILFHTCTRMGSVIGKRIPPEQLLQLLLELFQAWDDPDGNCSRAASVLCNSLLRERGGILQEKVPDLLAVIRSKLELQEPEQLRRAAQQSVLILGLQHPKAVLGTLLGSALPFDSPSSAMWRALGTEPALSSQILELLLERLSREVPFTESKPFLLGGAATRVATAPPLAATCALDELMSVPEAAAAVLERFPALFQRLLLRLGCSVGVQLPKFLRNSCRETRGQGAAAKALRPCSCAVETLQAMLVRAGNDDVVRDVGNSGGWELMEIPERHHDGIALLAGAMARLCGPRLPPIVRSLIPELGSVFECQRVTSTAFLAELLNHKVVNDLLLLEPLLDALTALEKDSCLLVRVLALRGLGNVASGSPEQIRRHGAQLLASMVHGMDDQDDPNNRLALEAMSSLSKILDHLEQRDVHSTLLRVAIRIRPFFDSEHPELRHSSIVLFGNLSRFGRSDSEVFSEQVLNGLVTLLLHLQDPQPDACKFALRMCGPSLGCEELREMFGNHLREERGLHYGEFLNDVCKFLMRAHPALLSRLLSTNLFYFKSPWRELRAAAAMFIGFLVLHMDEEQGQQVDLDELISGGGKFPKFPNPQNSQIYKSPKSPIPQISKFPDSPNP</sequence>
<proteinExistence type="predicted"/>
<accession>A0A8C3U2E6</accession>
<dbReference type="InterPro" id="IPR055408">
    <property type="entry name" value="HEAT_MROH2B-like"/>
</dbReference>
<dbReference type="Ensembl" id="ENSCUST00005009781.1">
    <property type="protein sequence ID" value="ENSCUSP00005009394.1"/>
    <property type="gene ID" value="ENSCUSG00005004625.1"/>
</dbReference>
<dbReference type="InterPro" id="IPR048465">
    <property type="entry name" value="Maestro-like_HEAT"/>
</dbReference>
<evidence type="ECO:0000259" key="3">
    <source>
        <dbReference type="Pfam" id="PF21047"/>
    </source>
</evidence>
<dbReference type="SUPFAM" id="SSF48371">
    <property type="entry name" value="ARM repeat"/>
    <property type="match status" value="2"/>
</dbReference>
<dbReference type="PANTHER" id="PTHR23120">
    <property type="entry name" value="MAESTRO-RELATED HEAT DOMAIN-CONTAINING"/>
    <property type="match status" value="1"/>
</dbReference>
<name>A0A8C3U2E6_CATUS</name>
<dbReference type="Proteomes" id="UP000694563">
    <property type="component" value="Chromosome 1"/>
</dbReference>
<feature type="domain" description="Maestro/Maestro-like HEAT-repeats" evidence="6">
    <location>
        <begin position="1320"/>
        <end position="1564"/>
    </location>
</feature>